<name>A0A3N4KJH9_9PEZI</name>
<evidence type="ECO:0000313" key="1">
    <source>
        <dbReference type="EMBL" id="RPB09578.1"/>
    </source>
</evidence>
<organism evidence="1 2">
    <name type="scientific">Morchella conica CCBAS932</name>
    <dbReference type="NCBI Taxonomy" id="1392247"/>
    <lineage>
        <taxon>Eukaryota</taxon>
        <taxon>Fungi</taxon>
        <taxon>Dikarya</taxon>
        <taxon>Ascomycota</taxon>
        <taxon>Pezizomycotina</taxon>
        <taxon>Pezizomycetes</taxon>
        <taxon>Pezizales</taxon>
        <taxon>Morchellaceae</taxon>
        <taxon>Morchella</taxon>
    </lineage>
</organism>
<accession>A0A3N4KJH9</accession>
<dbReference type="EMBL" id="ML119151">
    <property type="protein sequence ID" value="RPB09578.1"/>
    <property type="molecule type" value="Genomic_DNA"/>
</dbReference>
<dbReference type="AlphaFoldDB" id="A0A3N4KJH9"/>
<evidence type="ECO:0000313" key="2">
    <source>
        <dbReference type="Proteomes" id="UP000277580"/>
    </source>
</evidence>
<dbReference type="InParanoid" id="A0A3N4KJH9"/>
<protein>
    <submittedName>
        <fullName evidence="1">Uncharacterized protein</fullName>
    </submittedName>
</protein>
<keyword evidence="2" id="KW-1185">Reference proteome</keyword>
<reference evidence="1 2" key="1">
    <citation type="journal article" date="2018" name="Nat. Ecol. Evol.">
        <title>Pezizomycetes genomes reveal the molecular basis of ectomycorrhizal truffle lifestyle.</title>
        <authorList>
            <person name="Murat C."/>
            <person name="Payen T."/>
            <person name="Noel B."/>
            <person name="Kuo A."/>
            <person name="Morin E."/>
            <person name="Chen J."/>
            <person name="Kohler A."/>
            <person name="Krizsan K."/>
            <person name="Balestrini R."/>
            <person name="Da Silva C."/>
            <person name="Montanini B."/>
            <person name="Hainaut M."/>
            <person name="Levati E."/>
            <person name="Barry K.W."/>
            <person name="Belfiori B."/>
            <person name="Cichocki N."/>
            <person name="Clum A."/>
            <person name="Dockter R.B."/>
            <person name="Fauchery L."/>
            <person name="Guy J."/>
            <person name="Iotti M."/>
            <person name="Le Tacon F."/>
            <person name="Lindquist E.A."/>
            <person name="Lipzen A."/>
            <person name="Malagnac F."/>
            <person name="Mello A."/>
            <person name="Molinier V."/>
            <person name="Miyauchi S."/>
            <person name="Poulain J."/>
            <person name="Riccioni C."/>
            <person name="Rubini A."/>
            <person name="Sitrit Y."/>
            <person name="Splivallo R."/>
            <person name="Traeger S."/>
            <person name="Wang M."/>
            <person name="Zifcakova L."/>
            <person name="Wipf D."/>
            <person name="Zambonelli A."/>
            <person name="Paolocci F."/>
            <person name="Nowrousian M."/>
            <person name="Ottonello S."/>
            <person name="Baldrian P."/>
            <person name="Spatafora J.W."/>
            <person name="Henrissat B."/>
            <person name="Nagy L.G."/>
            <person name="Aury J.M."/>
            <person name="Wincker P."/>
            <person name="Grigoriev I.V."/>
            <person name="Bonfante P."/>
            <person name="Martin F.M."/>
        </authorList>
    </citation>
    <scope>NUCLEOTIDE SEQUENCE [LARGE SCALE GENOMIC DNA]</scope>
    <source>
        <strain evidence="1 2">CCBAS932</strain>
    </source>
</reference>
<sequence>MLSYDRLVLAASEVGDWDSSALGASWLGVGWDGALKGWDILGGKWGMNWIGWWVETGRCTRPDDCGGVYYKLIIK</sequence>
<proteinExistence type="predicted"/>
<gene>
    <name evidence="1" type="ORF">P167DRAFT_301584</name>
</gene>
<dbReference type="Proteomes" id="UP000277580">
    <property type="component" value="Unassembled WGS sequence"/>
</dbReference>